<protein>
    <submittedName>
        <fullName evidence="1">SRPBCC family protein</fullName>
    </submittedName>
</protein>
<sequence>FAADGTAPFRAALKAARPGLARAFRDAMTALDRRLTA</sequence>
<comment type="caution">
    <text evidence="1">The sequence shown here is derived from an EMBL/GenBank/DDBJ whole genome shotgun (WGS) entry which is preliminary data.</text>
</comment>
<feature type="non-terminal residue" evidence="1">
    <location>
        <position position="1"/>
    </location>
</feature>
<dbReference type="EMBL" id="JAAGMU010001062">
    <property type="protein sequence ID" value="NEC81553.1"/>
    <property type="molecule type" value="Genomic_DNA"/>
</dbReference>
<name>A0A6G3U729_9ACTN</name>
<organism evidence="1">
    <name type="scientific">Streptomyces sp. SID7958</name>
    <dbReference type="NCBI Taxonomy" id="2706093"/>
    <lineage>
        <taxon>Bacteria</taxon>
        <taxon>Bacillati</taxon>
        <taxon>Actinomycetota</taxon>
        <taxon>Actinomycetes</taxon>
        <taxon>Kitasatosporales</taxon>
        <taxon>Streptomycetaceae</taxon>
        <taxon>Streptomyces</taxon>
    </lineage>
</organism>
<dbReference type="AlphaFoldDB" id="A0A6G3U729"/>
<evidence type="ECO:0000313" key="1">
    <source>
        <dbReference type="EMBL" id="NEC81553.1"/>
    </source>
</evidence>
<reference evidence="1" key="1">
    <citation type="submission" date="2020-01" db="EMBL/GenBank/DDBJ databases">
        <title>Insect and environment-associated Actinomycetes.</title>
        <authorList>
            <person name="Currrie C."/>
            <person name="Chevrette M."/>
            <person name="Carlson C."/>
            <person name="Stubbendieck R."/>
            <person name="Wendt-Pienkowski E."/>
        </authorList>
    </citation>
    <scope>NUCLEOTIDE SEQUENCE</scope>
    <source>
        <strain evidence="1">SID7958</strain>
    </source>
</reference>
<proteinExistence type="predicted"/>
<accession>A0A6G3U729</accession>
<gene>
    <name evidence="1" type="ORF">G3I38_20490</name>
</gene>